<accession>A0AAD7U7T0</accession>
<dbReference type="Gene3D" id="3.40.50.1820">
    <property type="entry name" value="alpha/beta hydrolase"/>
    <property type="match status" value="1"/>
</dbReference>
<feature type="domain" description="Serine aminopeptidase S33" evidence="1">
    <location>
        <begin position="88"/>
        <end position="321"/>
    </location>
</feature>
<dbReference type="InterPro" id="IPR029058">
    <property type="entry name" value="AB_hydrolase_fold"/>
</dbReference>
<sequence length="339" mass="37938">MEELYVWRGIACLVLADAVRRFTKFCFEHSNPKQESMRFAALADQEGNGGRAEETHRVLGDPKWTASFFVNKQNLRIFRRRWAPQDKAIASVVLVHGYTEHSGRYEGVAESLRARGFLVVALDHQGHGRSEGTRAYVERFDHYVDDVVTLARECPKPLFVVGHSMGGLIALLAAYRLRKELAGVVSLAPPVIPLPPPSLPLVTISKFMSRVLPKARLPATLPSDSVTGDAQNVHALLNDPLVYQGPYKARWADEIFCAMASAKCQLRTSFPVPLCLHHGTRDTAVPVESSKTWYADLADDCVDRSFHLHDGLFHELLFEPNGRGDAIFNAILDWLKRRV</sequence>
<dbReference type="InterPro" id="IPR051044">
    <property type="entry name" value="MAG_DAG_Lipase"/>
</dbReference>
<dbReference type="EMBL" id="JAQMWT010000634">
    <property type="protein sequence ID" value="KAJ8598834.1"/>
    <property type="molecule type" value="Genomic_DNA"/>
</dbReference>
<dbReference type="Pfam" id="PF12146">
    <property type="entry name" value="Hydrolase_4"/>
    <property type="match status" value="1"/>
</dbReference>
<evidence type="ECO:0000259" key="1">
    <source>
        <dbReference type="Pfam" id="PF12146"/>
    </source>
</evidence>
<proteinExistence type="predicted"/>
<dbReference type="Proteomes" id="UP001230188">
    <property type="component" value="Unassembled WGS sequence"/>
</dbReference>
<evidence type="ECO:0000313" key="2">
    <source>
        <dbReference type="EMBL" id="KAJ8598834.1"/>
    </source>
</evidence>
<protein>
    <recommendedName>
        <fullName evidence="1">Serine aminopeptidase S33 domain-containing protein</fullName>
    </recommendedName>
</protein>
<dbReference type="PANTHER" id="PTHR11614">
    <property type="entry name" value="PHOSPHOLIPASE-RELATED"/>
    <property type="match status" value="1"/>
</dbReference>
<reference evidence="2" key="1">
    <citation type="submission" date="2023-01" db="EMBL/GenBank/DDBJ databases">
        <title>Metagenome sequencing of chrysophaentin producing Chrysophaeum taylorii.</title>
        <authorList>
            <person name="Davison J."/>
            <person name="Bewley C."/>
        </authorList>
    </citation>
    <scope>NUCLEOTIDE SEQUENCE</scope>
    <source>
        <strain evidence="2">NIES-1699</strain>
    </source>
</reference>
<evidence type="ECO:0000313" key="3">
    <source>
        <dbReference type="Proteomes" id="UP001230188"/>
    </source>
</evidence>
<keyword evidence="3" id="KW-1185">Reference proteome</keyword>
<dbReference type="SUPFAM" id="SSF53474">
    <property type="entry name" value="alpha/beta-Hydrolases"/>
    <property type="match status" value="1"/>
</dbReference>
<name>A0AAD7U7T0_9STRA</name>
<dbReference type="AlphaFoldDB" id="A0AAD7U7T0"/>
<dbReference type="InterPro" id="IPR000073">
    <property type="entry name" value="AB_hydrolase_1"/>
</dbReference>
<comment type="caution">
    <text evidence="2">The sequence shown here is derived from an EMBL/GenBank/DDBJ whole genome shotgun (WGS) entry which is preliminary data.</text>
</comment>
<dbReference type="InterPro" id="IPR022742">
    <property type="entry name" value="Hydrolase_4"/>
</dbReference>
<dbReference type="PRINTS" id="PR00111">
    <property type="entry name" value="ABHYDROLASE"/>
</dbReference>
<gene>
    <name evidence="2" type="ORF">CTAYLR_008549</name>
</gene>
<organism evidence="2 3">
    <name type="scientific">Chrysophaeum taylorii</name>
    <dbReference type="NCBI Taxonomy" id="2483200"/>
    <lineage>
        <taxon>Eukaryota</taxon>
        <taxon>Sar</taxon>
        <taxon>Stramenopiles</taxon>
        <taxon>Ochrophyta</taxon>
        <taxon>Pelagophyceae</taxon>
        <taxon>Pelagomonadales</taxon>
        <taxon>Pelagomonadaceae</taxon>
        <taxon>Chrysophaeum</taxon>
    </lineage>
</organism>